<dbReference type="InterPro" id="IPR001375">
    <property type="entry name" value="Peptidase_S9_cat"/>
</dbReference>
<sequence length="308" mass="33551">MSATTAQPEIPWVTSDIEITSSIDHNVQPARAYLAPDSAKRPMIVFLHAWSATYQQRLAPDVEQWAHDQHWHIMAPDFRGPSWNASSCASDLAIQDVLDAVAYARQHAAVDDSRIYLVGCSGGGHFAMMMAARHPLLWAGVSAWVGISDLAKWHAHCCQSDVEYIANYAKHIASACGGKPGSSPAVDAQLARRSPITWLKPGLPCILDINAGIHDGHTGSVPISHSLEAFNAVADPADRIAPADIAIMTSERRIPDHLQAAPEDPAYGAKPVLFRRSSGRARVTIFAGGHELLQKPLRCWLEKLNDQR</sequence>
<protein>
    <submittedName>
        <fullName evidence="4">Pimeloyl-ACP methyl ester carboxylesterase</fullName>
    </submittedName>
</protein>
<accession>A0AAE4AQ92</accession>
<dbReference type="PANTHER" id="PTHR43037">
    <property type="entry name" value="UNNAMED PRODUCT-RELATED"/>
    <property type="match status" value="1"/>
</dbReference>
<evidence type="ECO:0000259" key="3">
    <source>
        <dbReference type="Pfam" id="PF00326"/>
    </source>
</evidence>
<proteinExistence type="predicted"/>
<evidence type="ECO:0000313" key="5">
    <source>
        <dbReference type="Proteomes" id="UP001238163"/>
    </source>
</evidence>
<gene>
    <name evidence="4" type="ORF">J3R75_003447</name>
</gene>
<name>A0AAE4AQ92_9BACT</name>
<keyword evidence="1" id="KW-0732">Signal</keyword>
<dbReference type="RefSeq" id="WP_307263994.1">
    <property type="nucleotide sequence ID" value="NZ_JAUSVL010000001.1"/>
</dbReference>
<comment type="caution">
    <text evidence="4">The sequence shown here is derived from an EMBL/GenBank/DDBJ whole genome shotgun (WGS) entry which is preliminary data.</text>
</comment>
<evidence type="ECO:0000256" key="1">
    <source>
        <dbReference type="ARBA" id="ARBA00022729"/>
    </source>
</evidence>
<dbReference type="Proteomes" id="UP001238163">
    <property type="component" value="Unassembled WGS sequence"/>
</dbReference>
<dbReference type="SUPFAM" id="SSF53474">
    <property type="entry name" value="alpha/beta-Hydrolases"/>
    <property type="match status" value="1"/>
</dbReference>
<dbReference type="PANTHER" id="PTHR43037:SF5">
    <property type="entry name" value="FERULOYL ESTERASE"/>
    <property type="match status" value="1"/>
</dbReference>
<dbReference type="InterPro" id="IPR029058">
    <property type="entry name" value="AB_hydrolase_fold"/>
</dbReference>
<dbReference type="Gene3D" id="3.40.50.1820">
    <property type="entry name" value="alpha/beta hydrolase"/>
    <property type="match status" value="1"/>
</dbReference>
<feature type="domain" description="Peptidase S9 prolyl oligopeptidase catalytic" evidence="3">
    <location>
        <begin position="93"/>
        <end position="156"/>
    </location>
</feature>
<dbReference type="AlphaFoldDB" id="A0AAE4AQ92"/>
<dbReference type="GO" id="GO:0008236">
    <property type="term" value="F:serine-type peptidase activity"/>
    <property type="evidence" value="ECO:0007669"/>
    <property type="project" value="InterPro"/>
</dbReference>
<dbReference type="EMBL" id="JAUSVL010000001">
    <property type="protein sequence ID" value="MDQ0291340.1"/>
    <property type="molecule type" value="Genomic_DNA"/>
</dbReference>
<keyword evidence="2" id="KW-0378">Hydrolase</keyword>
<dbReference type="Pfam" id="PF00326">
    <property type="entry name" value="Peptidase_S9"/>
    <property type="match status" value="1"/>
</dbReference>
<organism evidence="4 5">
    <name type="scientific">Oligosphaera ethanolica</name>
    <dbReference type="NCBI Taxonomy" id="760260"/>
    <lineage>
        <taxon>Bacteria</taxon>
        <taxon>Pseudomonadati</taxon>
        <taxon>Lentisphaerota</taxon>
        <taxon>Oligosphaeria</taxon>
        <taxon>Oligosphaerales</taxon>
        <taxon>Oligosphaeraceae</taxon>
        <taxon>Oligosphaera</taxon>
    </lineage>
</organism>
<keyword evidence="5" id="KW-1185">Reference proteome</keyword>
<dbReference type="InterPro" id="IPR050955">
    <property type="entry name" value="Plant_Biomass_Hydrol_Est"/>
</dbReference>
<evidence type="ECO:0000256" key="2">
    <source>
        <dbReference type="ARBA" id="ARBA00022801"/>
    </source>
</evidence>
<evidence type="ECO:0000313" key="4">
    <source>
        <dbReference type="EMBL" id="MDQ0291340.1"/>
    </source>
</evidence>
<reference evidence="4" key="1">
    <citation type="submission" date="2023-07" db="EMBL/GenBank/DDBJ databases">
        <title>Genomic Encyclopedia of Type Strains, Phase IV (KMG-IV): sequencing the most valuable type-strain genomes for metagenomic binning, comparative biology and taxonomic classification.</title>
        <authorList>
            <person name="Goeker M."/>
        </authorList>
    </citation>
    <scope>NUCLEOTIDE SEQUENCE</scope>
    <source>
        <strain evidence="4">DSM 24202</strain>
    </source>
</reference>
<dbReference type="GO" id="GO:0006508">
    <property type="term" value="P:proteolysis"/>
    <property type="evidence" value="ECO:0007669"/>
    <property type="project" value="InterPro"/>
</dbReference>